<sequence length="876" mass="93382">MGPSDRGSLTASPPRARRPPVDQPAEALDRPASLAGLSEQQAQARLKTDGFNELPRQEHRTPLAIVGEVLREPMLALLLVGGGIYLLLGDVQEALILLAFACASIAITTVQETRTERVLDALRDLTSPRALVIRDGTRRRIPGREVVRGDLIVLGEGDRVPADAVLVQAQDLLADESLLTGEAVAVRKSVATTVPPTARPGGDDLPFVYSGALIVRGSGLAEVHATGAASEIGRIGQSLRMLDTEPPRLRAQMARLTRLCAIGGSAVSALALILYGTLRGGWLDAVLAAITIGMSMLPEEFPVVLTVFMAMGAWRISRARVLTRRAASIETLGSATVLCTDKTGTLTENRMSIVELRPADNATIAPPTPLTALTPQAQALALHGLLASAPQPFDPMETAFHAFARTALPDTQLPSRAGWTLARTYGLRPDLLAVTQAWRPDAAKPACIIAAKGAPEAIAALCHLDDTRRTAIRQALDAMAAQGLRVLGIAKGAYEGEDFPETPHGFTLTFLGLVGIADPLRPSVPAAVRDCRTAGIRIMMITGDYPETARAIARAAGIDAGATVLTGDAIATLSQPDLQQRARTATVCARIMPEQKLRIVQALKADDAIVAMTGDGVNDAPSLKAAHIGIAMGGRGTDVAREAAAIVLLDDDFGSIVTAIRLGRRIYDNLRKAMGFIFAVHVPIAGLALLPLVLGDPIIFAPIHIAFLEMVIDPVCTLAFEAETEEDDIMRRPPRPPSEPLFSPPLIVWSLLQGLLVFILVGGIFMFATLRAMPADELRALTFVSLVLSIVSLILVNRSFSTSLVTAIRRPNATLVWILAMVVAVLAASVLAPPIRGLFRFGPLHWHDLALILAVAATVLIVLETAKIFWRDRLRF</sequence>
<dbReference type="InterPro" id="IPR004014">
    <property type="entry name" value="ATPase_P-typ_cation-transptr_N"/>
</dbReference>
<feature type="domain" description="Cation-transporting P-type ATPase N-terminal" evidence="11">
    <location>
        <begin position="24"/>
        <end position="90"/>
    </location>
</feature>
<evidence type="ECO:0000256" key="6">
    <source>
        <dbReference type="ARBA" id="ARBA00022967"/>
    </source>
</evidence>
<dbReference type="InterPro" id="IPR023298">
    <property type="entry name" value="ATPase_P-typ_TM_dom_sf"/>
</dbReference>
<dbReference type="GO" id="GO:0030007">
    <property type="term" value="P:intracellular potassium ion homeostasis"/>
    <property type="evidence" value="ECO:0007669"/>
    <property type="project" value="TreeGrafter"/>
</dbReference>
<evidence type="ECO:0000313" key="12">
    <source>
        <dbReference type="EMBL" id="MBB2169052.1"/>
    </source>
</evidence>
<dbReference type="InterPro" id="IPR006068">
    <property type="entry name" value="ATPase_P-typ_cation-transptr_C"/>
</dbReference>
<dbReference type="Gene3D" id="1.20.1110.10">
    <property type="entry name" value="Calcium-transporting ATPase, transmembrane domain"/>
    <property type="match status" value="1"/>
</dbReference>
<dbReference type="GO" id="GO:0036376">
    <property type="term" value="P:sodium ion export across plasma membrane"/>
    <property type="evidence" value="ECO:0007669"/>
    <property type="project" value="TreeGrafter"/>
</dbReference>
<dbReference type="SFLD" id="SFLDS00003">
    <property type="entry name" value="Haloacid_Dehalogenase"/>
    <property type="match status" value="1"/>
</dbReference>
<dbReference type="SUPFAM" id="SSF56784">
    <property type="entry name" value="HAD-like"/>
    <property type="match status" value="1"/>
</dbReference>
<feature type="transmembrane region" description="Helical" evidence="10">
    <location>
        <begin position="780"/>
        <end position="800"/>
    </location>
</feature>
<dbReference type="Pfam" id="PF00702">
    <property type="entry name" value="Hydrolase"/>
    <property type="match status" value="1"/>
</dbReference>
<dbReference type="SUPFAM" id="SSF81665">
    <property type="entry name" value="Calcium ATPase, transmembrane domain M"/>
    <property type="match status" value="1"/>
</dbReference>
<evidence type="ECO:0000256" key="3">
    <source>
        <dbReference type="ARBA" id="ARBA00022692"/>
    </source>
</evidence>
<dbReference type="SFLD" id="SFLDF00027">
    <property type="entry name" value="p-type_atpase"/>
    <property type="match status" value="1"/>
</dbReference>
<dbReference type="EMBL" id="JABEQD010000007">
    <property type="protein sequence ID" value="MBB2169052.1"/>
    <property type="molecule type" value="Genomic_DNA"/>
</dbReference>
<evidence type="ECO:0000256" key="7">
    <source>
        <dbReference type="ARBA" id="ARBA00022989"/>
    </source>
</evidence>
<accession>A0A7W4IUP6</accession>
<feature type="transmembrane region" description="Helical" evidence="10">
    <location>
        <begin position="256"/>
        <end position="275"/>
    </location>
</feature>
<dbReference type="Gene3D" id="2.70.150.10">
    <property type="entry name" value="Calcium-transporting ATPase, cytoplasmic transduction domain A"/>
    <property type="match status" value="1"/>
</dbReference>
<keyword evidence="8 10" id="KW-0472">Membrane</keyword>
<dbReference type="GO" id="GO:0005886">
    <property type="term" value="C:plasma membrane"/>
    <property type="evidence" value="ECO:0007669"/>
    <property type="project" value="TreeGrafter"/>
</dbReference>
<dbReference type="InterPro" id="IPR050510">
    <property type="entry name" value="Cation_transp_ATPase_P-type"/>
</dbReference>
<evidence type="ECO:0000256" key="2">
    <source>
        <dbReference type="ARBA" id="ARBA00005675"/>
    </source>
</evidence>
<dbReference type="InterPro" id="IPR018303">
    <property type="entry name" value="ATPase_P-typ_P_site"/>
</dbReference>
<dbReference type="GO" id="GO:1990573">
    <property type="term" value="P:potassium ion import across plasma membrane"/>
    <property type="evidence" value="ECO:0007669"/>
    <property type="project" value="TreeGrafter"/>
</dbReference>
<dbReference type="GO" id="GO:0016887">
    <property type="term" value="F:ATP hydrolysis activity"/>
    <property type="evidence" value="ECO:0007669"/>
    <property type="project" value="InterPro"/>
</dbReference>
<dbReference type="PRINTS" id="PR00119">
    <property type="entry name" value="CATATPASE"/>
</dbReference>
<dbReference type="InterPro" id="IPR008250">
    <property type="entry name" value="ATPase_P-typ_transduc_dom_A_sf"/>
</dbReference>
<gene>
    <name evidence="12" type="ORF">HLH36_11890</name>
</gene>
<dbReference type="Pfam" id="PF00689">
    <property type="entry name" value="Cation_ATPase_C"/>
    <property type="match status" value="1"/>
</dbReference>
<dbReference type="GO" id="GO:0005391">
    <property type="term" value="F:P-type sodium:potassium-exchanging transporter activity"/>
    <property type="evidence" value="ECO:0007669"/>
    <property type="project" value="TreeGrafter"/>
</dbReference>
<evidence type="ECO:0000256" key="1">
    <source>
        <dbReference type="ARBA" id="ARBA00004141"/>
    </source>
</evidence>
<keyword evidence="6" id="KW-1278">Translocase</keyword>
<dbReference type="InterPro" id="IPR023299">
    <property type="entry name" value="ATPase_P-typ_cyto_dom_N"/>
</dbReference>
<proteinExistence type="inferred from homology"/>
<evidence type="ECO:0000259" key="11">
    <source>
        <dbReference type="SMART" id="SM00831"/>
    </source>
</evidence>
<organism evidence="12 13">
    <name type="scientific">Gluconacetobacter aggeris</name>
    <dbReference type="NCBI Taxonomy" id="1286186"/>
    <lineage>
        <taxon>Bacteria</taxon>
        <taxon>Pseudomonadati</taxon>
        <taxon>Pseudomonadota</taxon>
        <taxon>Alphaproteobacteria</taxon>
        <taxon>Acetobacterales</taxon>
        <taxon>Acetobacteraceae</taxon>
        <taxon>Gluconacetobacter</taxon>
    </lineage>
</organism>
<name>A0A7W4IUP6_9PROT</name>
<evidence type="ECO:0000313" key="13">
    <source>
        <dbReference type="Proteomes" id="UP000559860"/>
    </source>
</evidence>
<keyword evidence="7 10" id="KW-1133">Transmembrane helix</keyword>
<feature type="transmembrane region" description="Helical" evidence="10">
    <location>
        <begin position="812"/>
        <end position="831"/>
    </location>
</feature>
<evidence type="ECO:0000256" key="8">
    <source>
        <dbReference type="ARBA" id="ARBA00023136"/>
    </source>
</evidence>
<dbReference type="Gene3D" id="3.40.1110.10">
    <property type="entry name" value="Calcium-transporting ATPase, cytoplasmic domain N"/>
    <property type="match status" value="1"/>
</dbReference>
<keyword evidence="4" id="KW-0547">Nucleotide-binding</keyword>
<protein>
    <submittedName>
        <fullName evidence="12">Cation-translocating P-type ATPase</fullName>
    </submittedName>
</protein>
<dbReference type="Gene3D" id="3.40.50.1000">
    <property type="entry name" value="HAD superfamily/HAD-like"/>
    <property type="match status" value="1"/>
</dbReference>
<dbReference type="PANTHER" id="PTHR43294">
    <property type="entry name" value="SODIUM/POTASSIUM-TRANSPORTING ATPASE SUBUNIT ALPHA"/>
    <property type="match status" value="1"/>
</dbReference>
<dbReference type="GO" id="GO:1902600">
    <property type="term" value="P:proton transmembrane transport"/>
    <property type="evidence" value="ECO:0007669"/>
    <property type="project" value="TreeGrafter"/>
</dbReference>
<evidence type="ECO:0000256" key="9">
    <source>
        <dbReference type="SAM" id="MobiDB-lite"/>
    </source>
</evidence>
<dbReference type="Pfam" id="PF00690">
    <property type="entry name" value="Cation_ATPase_N"/>
    <property type="match status" value="1"/>
</dbReference>
<dbReference type="SFLD" id="SFLDG00002">
    <property type="entry name" value="C1.7:_P-type_atpase_like"/>
    <property type="match status" value="1"/>
</dbReference>
<dbReference type="InterPro" id="IPR036412">
    <property type="entry name" value="HAD-like_sf"/>
</dbReference>
<feature type="region of interest" description="Disordered" evidence="9">
    <location>
        <begin position="1"/>
        <end position="34"/>
    </location>
</feature>
<comment type="similarity">
    <text evidence="2">Belongs to the cation transport ATPase (P-type) (TC 3.A.3) family. Type IIA subfamily.</text>
</comment>
<feature type="transmembrane region" description="Helical" evidence="10">
    <location>
        <begin position="741"/>
        <end position="768"/>
    </location>
</feature>
<keyword evidence="13" id="KW-1185">Reference proteome</keyword>
<dbReference type="PANTHER" id="PTHR43294:SF20">
    <property type="entry name" value="P-TYPE ATPASE"/>
    <property type="match status" value="1"/>
</dbReference>
<dbReference type="Pfam" id="PF00122">
    <property type="entry name" value="E1-E2_ATPase"/>
    <property type="match status" value="1"/>
</dbReference>
<evidence type="ECO:0000256" key="5">
    <source>
        <dbReference type="ARBA" id="ARBA00022840"/>
    </source>
</evidence>
<dbReference type="InterPro" id="IPR044492">
    <property type="entry name" value="P_typ_ATPase_HD_dom"/>
</dbReference>
<dbReference type="GO" id="GO:0006883">
    <property type="term" value="P:intracellular sodium ion homeostasis"/>
    <property type="evidence" value="ECO:0007669"/>
    <property type="project" value="TreeGrafter"/>
</dbReference>
<feature type="transmembrane region" description="Helical" evidence="10">
    <location>
        <begin position="673"/>
        <end position="693"/>
    </location>
</feature>
<dbReference type="PROSITE" id="PS00154">
    <property type="entry name" value="ATPASE_E1_E2"/>
    <property type="match status" value="1"/>
</dbReference>
<comment type="subcellular location">
    <subcellularLocation>
        <location evidence="1">Membrane</location>
        <topology evidence="1">Multi-pass membrane protein</topology>
    </subcellularLocation>
</comment>
<dbReference type="InterPro" id="IPR059000">
    <property type="entry name" value="ATPase_P-type_domA"/>
</dbReference>
<evidence type="ECO:0000256" key="10">
    <source>
        <dbReference type="SAM" id="Phobius"/>
    </source>
</evidence>
<dbReference type="SUPFAM" id="SSF81653">
    <property type="entry name" value="Calcium ATPase, transduction domain A"/>
    <property type="match status" value="1"/>
</dbReference>
<feature type="transmembrane region" description="Helical" evidence="10">
    <location>
        <begin position="287"/>
        <end position="314"/>
    </location>
</feature>
<comment type="caution">
    <text evidence="12">The sequence shown here is derived from an EMBL/GenBank/DDBJ whole genome shotgun (WGS) entry which is preliminary data.</text>
</comment>
<dbReference type="GO" id="GO:0005524">
    <property type="term" value="F:ATP binding"/>
    <property type="evidence" value="ECO:0007669"/>
    <property type="project" value="UniProtKB-KW"/>
</dbReference>
<keyword evidence="5" id="KW-0067">ATP-binding</keyword>
<dbReference type="InterPro" id="IPR001757">
    <property type="entry name" value="P_typ_ATPase"/>
</dbReference>
<dbReference type="Proteomes" id="UP000559860">
    <property type="component" value="Unassembled WGS sequence"/>
</dbReference>
<dbReference type="AlphaFoldDB" id="A0A7W4IUP6"/>
<dbReference type="NCBIfam" id="TIGR01494">
    <property type="entry name" value="ATPase_P-type"/>
    <property type="match status" value="1"/>
</dbReference>
<dbReference type="SMART" id="SM00831">
    <property type="entry name" value="Cation_ATPase_N"/>
    <property type="match status" value="1"/>
</dbReference>
<reference evidence="12 13" key="1">
    <citation type="submission" date="2020-04" db="EMBL/GenBank/DDBJ databases">
        <title>Description of novel Gluconacetobacter.</title>
        <authorList>
            <person name="Sombolestani A."/>
        </authorList>
    </citation>
    <scope>NUCLEOTIDE SEQUENCE [LARGE SCALE GENOMIC DNA]</scope>
    <source>
        <strain evidence="12 13">LMG 27801</strain>
    </source>
</reference>
<keyword evidence="3 10" id="KW-0812">Transmembrane</keyword>
<dbReference type="InterPro" id="IPR023214">
    <property type="entry name" value="HAD_sf"/>
</dbReference>
<feature type="transmembrane region" description="Helical" evidence="10">
    <location>
        <begin position="699"/>
        <end position="720"/>
    </location>
</feature>
<evidence type="ECO:0000256" key="4">
    <source>
        <dbReference type="ARBA" id="ARBA00022741"/>
    </source>
</evidence>
<dbReference type="SUPFAM" id="SSF81660">
    <property type="entry name" value="Metal cation-transporting ATPase, ATP-binding domain N"/>
    <property type="match status" value="1"/>
</dbReference>
<feature type="transmembrane region" description="Helical" evidence="10">
    <location>
        <begin position="851"/>
        <end position="870"/>
    </location>
</feature>
<dbReference type="PRINTS" id="PR00120">
    <property type="entry name" value="HATPASE"/>
</dbReference>